<sequence>MKTSTLSLIACSLAVLTTAAAADNVKPLLPRHNKLDASSGAVLAGIVADSTHIIHNTAMMTATGSEYYAAAVASTLLLAGSTPPPTTSEKTHAETTSSAGASHGGSSSGGSAGTGTMGHATSISGATTTAASMTATTRKATTGSEGTAAATTTVPTGVVHAGASIDSAISAEMEAIRSFVGQFLTPLQGLADAVKIAGNRGNLQAVAFGTVLAQLLPIIQTLVGAI</sequence>
<keyword evidence="2" id="KW-0732">Signal</keyword>
<feature type="signal peptide" evidence="2">
    <location>
        <begin position="1"/>
        <end position="21"/>
    </location>
</feature>
<dbReference type="RefSeq" id="XP_046013531.1">
    <property type="nucleotide sequence ID" value="XM_046158483.1"/>
</dbReference>
<evidence type="ECO:0000256" key="1">
    <source>
        <dbReference type="SAM" id="MobiDB-lite"/>
    </source>
</evidence>
<comment type="caution">
    <text evidence="3">The sequence shown here is derived from an EMBL/GenBank/DDBJ whole genome shotgun (WGS) entry which is preliminary data.</text>
</comment>
<reference evidence="3" key="1">
    <citation type="journal article" date="2021" name="Nat. Commun.">
        <title>Genetic determinants of endophytism in the Arabidopsis root mycobiome.</title>
        <authorList>
            <person name="Mesny F."/>
            <person name="Miyauchi S."/>
            <person name="Thiergart T."/>
            <person name="Pickel B."/>
            <person name="Atanasova L."/>
            <person name="Karlsson M."/>
            <person name="Huettel B."/>
            <person name="Barry K.W."/>
            <person name="Haridas S."/>
            <person name="Chen C."/>
            <person name="Bauer D."/>
            <person name="Andreopoulos W."/>
            <person name="Pangilinan J."/>
            <person name="LaButti K."/>
            <person name="Riley R."/>
            <person name="Lipzen A."/>
            <person name="Clum A."/>
            <person name="Drula E."/>
            <person name="Henrissat B."/>
            <person name="Kohler A."/>
            <person name="Grigoriev I.V."/>
            <person name="Martin F.M."/>
            <person name="Hacquard S."/>
        </authorList>
    </citation>
    <scope>NUCLEOTIDE SEQUENCE</scope>
    <source>
        <strain evidence="3">MPI-CAGE-CH-0230</strain>
    </source>
</reference>
<feature type="chain" id="PRO_5040229924" description="Hydrophobic surface binding protein A-domain-containing protein" evidence="2">
    <location>
        <begin position="22"/>
        <end position="226"/>
    </location>
</feature>
<evidence type="ECO:0000313" key="3">
    <source>
        <dbReference type="EMBL" id="KAH7032699.1"/>
    </source>
</evidence>
<dbReference type="EMBL" id="JAGTJQ010000004">
    <property type="protein sequence ID" value="KAH7032699.1"/>
    <property type="molecule type" value="Genomic_DNA"/>
</dbReference>
<protein>
    <recommendedName>
        <fullName evidence="5">Hydrophobic surface binding protein A-domain-containing protein</fullName>
    </recommendedName>
</protein>
<gene>
    <name evidence="3" type="ORF">B0I36DRAFT_361474</name>
</gene>
<accession>A0A9P8YAB4</accession>
<feature type="region of interest" description="Disordered" evidence="1">
    <location>
        <begin position="80"/>
        <end position="149"/>
    </location>
</feature>
<dbReference type="GeneID" id="70188029"/>
<dbReference type="AlphaFoldDB" id="A0A9P8YAB4"/>
<evidence type="ECO:0000256" key="2">
    <source>
        <dbReference type="SAM" id="SignalP"/>
    </source>
</evidence>
<dbReference type="Proteomes" id="UP000756346">
    <property type="component" value="Unassembled WGS sequence"/>
</dbReference>
<proteinExistence type="predicted"/>
<evidence type="ECO:0008006" key="5">
    <source>
        <dbReference type="Google" id="ProtNLM"/>
    </source>
</evidence>
<feature type="compositionally biased region" description="Low complexity" evidence="1">
    <location>
        <begin position="117"/>
        <end position="149"/>
    </location>
</feature>
<evidence type="ECO:0000313" key="4">
    <source>
        <dbReference type="Proteomes" id="UP000756346"/>
    </source>
</evidence>
<dbReference type="OrthoDB" id="4838383at2759"/>
<feature type="compositionally biased region" description="Gly residues" evidence="1">
    <location>
        <begin position="102"/>
        <end position="116"/>
    </location>
</feature>
<organism evidence="3 4">
    <name type="scientific">Microdochium trichocladiopsis</name>
    <dbReference type="NCBI Taxonomy" id="1682393"/>
    <lineage>
        <taxon>Eukaryota</taxon>
        <taxon>Fungi</taxon>
        <taxon>Dikarya</taxon>
        <taxon>Ascomycota</taxon>
        <taxon>Pezizomycotina</taxon>
        <taxon>Sordariomycetes</taxon>
        <taxon>Xylariomycetidae</taxon>
        <taxon>Xylariales</taxon>
        <taxon>Microdochiaceae</taxon>
        <taxon>Microdochium</taxon>
    </lineage>
</organism>
<keyword evidence="4" id="KW-1185">Reference proteome</keyword>
<name>A0A9P8YAB4_9PEZI</name>